<feature type="transmembrane region" description="Helical" evidence="1">
    <location>
        <begin position="82"/>
        <end position="101"/>
    </location>
</feature>
<keyword evidence="1" id="KW-0472">Membrane</keyword>
<dbReference type="InterPro" id="IPR026898">
    <property type="entry name" value="PrsW"/>
</dbReference>
<feature type="transmembrane region" description="Helical" evidence="1">
    <location>
        <begin position="234"/>
        <end position="256"/>
    </location>
</feature>
<keyword evidence="2" id="KW-0645">Protease</keyword>
<feature type="transmembrane region" description="Helical" evidence="1">
    <location>
        <begin position="50"/>
        <end position="70"/>
    </location>
</feature>
<protein>
    <submittedName>
        <fullName evidence="2">Protease PrsW</fullName>
    </submittedName>
</protein>
<evidence type="ECO:0000313" key="2">
    <source>
        <dbReference type="EMBL" id="GIH12378.1"/>
    </source>
</evidence>
<sequence>MSQLAGSLEPIQPRRPDWKRIGLLAGLIVFIALCGVAMLILLGYNIGPRALAVGVLAAIIPVPVLVAAFFWLDRYEPEPIKYLAYCFAWGACVATLVAFLLNNLAGWAFGKLHWPAALVAVVVAPIIEESMKALGPILLFWRRRRTFSGVVDGIVYCGLSATGFAMVENILYLGGYGYASGADKGGVAGGLSQVIALFIARILLSGFAHPLFTSMTGVGLGVAARAGSKAVRRLAPLAGLLAAMIMHGSWNLMITLAQQTGQYLIQLYGYFSVMVPIFLAMVGLALYLRAWEGRLTERILPEYVRTGWLTAPEVATLVTMGRRMSARAWAKRVAGDEGDRAMRGYQFAATQLALLRDGLHRGLAMRPADLTAMLAEERRLLEAIAWYRGKFSRDPHAPPVTWDGTRYHVSFPDGSVRTVEPPELPVVPVPVVLPRYPQTGYR</sequence>
<keyword evidence="1" id="KW-1133">Transmembrane helix</keyword>
<dbReference type="PANTHER" id="PTHR36844:SF1">
    <property type="entry name" value="PROTEASE PRSW"/>
    <property type="match status" value="1"/>
</dbReference>
<dbReference type="Proteomes" id="UP000642748">
    <property type="component" value="Unassembled WGS sequence"/>
</dbReference>
<comment type="caution">
    <text evidence="2">The sequence shown here is derived from an EMBL/GenBank/DDBJ whole genome shotgun (WGS) entry which is preliminary data.</text>
</comment>
<feature type="transmembrane region" description="Helical" evidence="1">
    <location>
        <begin position="268"/>
        <end position="288"/>
    </location>
</feature>
<organism evidence="2 3">
    <name type="scientific">Rugosimonospora africana</name>
    <dbReference type="NCBI Taxonomy" id="556532"/>
    <lineage>
        <taxon>Bacteria</taxon>
        <taxon>Bacillati</taxon>
        <taxon>Actinomycetota</taxon>
        <taxon>Actinomycetes</taxon>
        <taxon>Micromonosporales</taxon>
        <taxon>Micromonosporaceae</taxon>
        <taxon>Rugosimonospora</taxon>
    </lineage>
</organism>
<keyword evidence="1" id="KW-0812">Transmembrane</keyword>
<accession>A0A8J3QJZ3</accession>
<keyword evidence="3" id="KW-1185">Reference proteome</keyword>
<evidence type="ECO:0000313" key="3">
    <source>
        <dbReference type="Proteomes" id="UP000642748"/>
    </source>
</evidence>
<dbReference type="EMBL" id="BONZ01000006">
    <property type="protein sequence ID" value="GIH12378.1"/>
    <property type="molecule type" value="Genomic_DNA"/>
</dbReference>
<dbReference type="RefSeq" id="WP_203916075.1">
    <property type="nucleotide sequence ID" value="NZ_BONZ01000006.1"/>
</dbReference>
<dbReference type="PANTHER" id="PTHR36844">
    <property type="entry name" value="PROTEASE PRSW"/>
    <property type="match status" value="1"/>
</dbReference>
<dbReference type="GO" id="GO:0008233">
    <property type="term" value="F:peptidase activity"/>
    <property type="evidence" value="ECO:0007669"/>
    <property type="project" value="UniProtKB-KW"/>
</dbReference>
<gene>
    <name evidence="2" type="ORF">Raf01_05500</name>
</gene>
<name>A0A8J3QJZ3_9ACTN</name>
<reference evidence="2" key="1">
    <citation type="submission" date="2021-01" db="EMBL/GenBank/DDBJ databases">
        <title>Whole genome shotgun sequence of Rugosimonospora africana NBRC 104875.</title>
        <authorList>
            <person name="Komaki H."/>
            <person name="Tamura T."/>
        </authorList>
    </citation>
    <scope>NUCLEOTIDE SEQUENCE</scope>
    <source>
        <strain evidence="2">NBRC 104875</strain>
    </source>
</reference>
<feature type="transmembrane region" description="Helical" evidence="1">
    <location>
        <begin position="21"/>
        <end position="44"/>
    </location>
</feature>
<keyword evidence="2" id="KW-0378">Hydrolase</keyword>
<evidence type="ECO:0000256" key="1">
    <source>
        <dbReference type="SAM" id="Phobius"/>
    </source>
</evidence>
<dbReference type="Pfam" id="PF13367">
    <property type="entry name" value="PrsW-protease"/>
    <property type="match status" value="1"/>
</dbReference>
<dbReference type="GO" id="GO:0006508">
    <property type="term" value="P:proteolysis"/>
    <property type="evidence" value="ECO:0007669"/>
    <property type="project" value="UniProtKB-KW"/>
</dbReference>
<feature type="transmembrane region" description="Helical" evidence="1">
    <location>
        <begin position="113"/>
        <end position="141"/>
    </location>
</feature>
<dbReference type="AlphaFoldDB" id="A0A8J3QJZ3"/>
<feature type="transmembrane region" description="Helical" evidence="1">
    <location>
        <begin position="153"/>
        <end position="174"/>
    </location>
</feature>
<proteinExistence type="predicted"/>
<feature type="transmembrane region" description="Helical" evidence="1">
    <location>
        <begin position="194"/>
        <end position="222"/>
    </location>
</feature>